<evidence type="ECO:0000256" key="2">
    <source>
        <dbReference type="ARBA" id="ARBA00022692"/>
    </source>
</evidence>
<feature type="transmembrane region" description="Helical" evidence="5">
    <location>
        <begin position="128"/>
        <end position="146"/>
    </location>
</feature>
<keyword evidence="2 5" id="KW-0812">Transmembrane</keyword>
<organism evidence="7 8">
    <name type="scientific">Alkalibaculum sporogenes</name>
    <dbReference type="NCBI Taxonomy" id="2655001"/>
    <lineage>
        <taxon>Bacteria</taxon>
        <taxon>Bacillati</taxon>
        <taxon>Bacillota</taxon>
        <taxon>Clostridia</taxon>
        <taxon>Eubacteriales</taxon>
        <taxon>Eubacteriaceae</taxon>
        <taxon>Alkalibaculum</taxon>
    </lineage>
</organism>
<dbReference type="RefSeq" id="WP_152801781.1">
    <property type="nucleotide sequence ID" value="NZ_WHNX01000004.1"/>
</dbReference>
<protein>
    <recommendedName>
        <fullName evidence="6">Yip1 domain-containing protein</fullName>
    </recommendedName>
</protein>
<proteinExistence type="predicted"/>
<feature type="transmembrane region" description="Helical" evidence="5">
    <location>
        <begin position="190"/>
        <end position="209"/>
    </location>
</feature>
<dbReference type="GO" id="GO:0016020">
    <property type="term" value="C:membrane"/>
    <property type="evidence" value="ECO:0007669"/>
    <property type="project" value="UniProtKB-SubCell"/>
</dbReference>
<dbReference type="Proteomes" id="UP000440004">
    <property type="component" value="Unassembled WGS sequence"/>
</dbReference>
<evidence type="ECO:0000259" key="6">
    <source>
        <dbReference type="Pfam" id="PF04893"/>
    </source>
</evidence>
<dbReference type="EMBL" id="WHNX01000004">
    <property type="protein sequence ID" value="MPW24870.1"/>
    <property type="molecule type" value="Genomic_DNA"/>
</dbReference>
<comment type="subcellular location">
    <subcellularLocation>
        <location evidence="1">Membrane</location>
        <topology evidence="1">Multi-pass membrane protein</topology>
    </subcellularLocation>
</comment>
<sequence>MEEKQGILERIKLYVVKPSVFFEKHKENPKYLLHLLLLTIIATVSALISNYVDQQVVDDLLNESLSGTSGAEAELFSGILGFMTSPITIFFGTIFITIIAYYLVSLFYYVIVGLIFKGEGKFKHMMTVVLLASYPVRLVGLISSFFTTNLEVNLMKTITGTFNIPNLWQLFLMIIGTSVVFNMSKKKSAIIYIVLFIIGFLFVLGSYYANNALAGIQY</sequence>
<evidence type="ECO:0000256" key="5">
    <source>
        <dbReference type="SAM" id="Phobius"/>
    </source>
</evidence>
<keyword evidence="3 5" id="KW-1133">Transmembrane helix</keyword>
<dbReference type="AlphaFoldDB" id="A0A6A7K620"/>
<keyword evidence="8" id="KW-1185">Reference proteome</keyword>
<dbReference type="Pfam" id="PF04893">
    <property type="entry name" value="Yip1"/>
    <property type="match status" value="1"/>
</dbReference>
<feature type="transmembrane region" description="Helical" evidence="5">
    <location>
        <begin position="89"/>
        <end position="116"/>
    </location>
</feature>
<evidence type="ECO:0000313" key="8">
    <source>
        <dbReference type="Proteomes" id="UP000440004"/>
    </source>
</evidence>
<name>A0A6A7K620_9FIRM</name>
<feature type="transmembrane region" description="Helical" evidence="5">
    <location>
        <begin position="31"/>
        <end position="52"/>
    </location>
</feature>
<reference evidence="7 8" key="1">
    <citation type="submission" date="2019-10" db="EMBL/GenBank/DDBJ databases">
        <title>Alkalibaculum tamaniensis sp.nov., a new alkaliphilic acetogen, isolated on methoxylated aromatics from a mud volcano.</title>
        <authorList>
            <person name="Khomyakova M.A."/>
            <person name="Merkel A.Y."/>
            <person name="Bonch-Osmolovskaya E.A."/>
            <person name="Slobodkin A.I."/>
        </authorList>
    </citation>
    <scope>NUCLEOTIDE SEQUENCE [LARGE SCALE GENOMIC DNA]</scope>
    <source>
        <strain evidence="7 8">M08DMB</strain>
    </source>
</reference>
<dbReference type="InterPro" id="IPR006977">
    <property type="entry name" value="Yip1_dom"/>
</dbReference>
<evidence type="ECO:0000256" key="1">
    <source>
        <dbReference type="ARBA" id="ARBA00004141"/>
    </source>
</evidence>
<feature type="transmembrane region" description="Helical" evidence="5">
    <location>
        <begin position="166"/>
        <end position="183"/>
    </location>
</feature>
<keyword evidence="4 5" id="KW-0472">Membrane</keyword>
<evidence type="ECO:0000256" key="3">
    <source>
        <dbReference type="ARBA" id="ARBA00022989"/>
    </source>
</evidence>
<accession>A0A6A7K620</accession>
<gene>
    <name evidence="7" type="ORF">GC105_03580</name>
</gene>
<feature type="domain" description="Yip1" evidence="6">
    <location>
        <begin position="16"/>
        <end position="205"/>
    </location>
</feature>
<evidence type="ECO:0000313" key="7">
    <source>
        <dbReference type="EMBL" id="MPW24870.1"/>
    </source>
</evidence>
<comment type="caution">
    <text evidence="7">The sequence shown here is derived from an EMBL/GenBank/DDBJ whole genome shotgun (WGS) entry which is preliminary data.</text>
</comment>
<evidence type="ECO:0000256" key="4">
    <source>
        <dbReference type="ARBA" id="ARBA00023136"/>
    </source>
</evidence>